<protein>
    <recommendedName>
        <fullName evidence="4">Protein kinase domain-containing protein</fullName>
    </recommendedName>
</protein>
<feature type="compositionally biased region" description="Polar residues" evidence="1">
    <location>
        <begin position="48"/>
        <end position="57"/>
    </location>
</feature>
<dbReference type="InterPro" id="IPR011009">
    <property type="entry name" value="Kinase-like_dom_sf"/>
</dbReference>
<accession>A0A8H4SRP5</accession>
<dbReference type="SUPFAM" id="SSF56112">
    <property type="entry name" value="Protein kinase-like (PK-like)"/>
    <property type="match status" value="1"/>
</dbReference>
<reference evidence="2" key="1">
    <citation type="journal article" date="2020" name="BMC Genomics">
        <title>Correction to: Identification and distribution of gene clusters required for synthesis of sphingolipid metabolism inhibitors in diverse species of the filamentous fungus Fusarium.</title>
        <authorList>
            <person name="Kim H.S."/>
            <person name="Lohmar J.M."/>
            <person name="Busman M."/>
            <person name="Brown D.W."/>
            <person name="Naumann T.A."/>
            <person name="Divon H.H."/>
            <person name="Lysoe E."/>
            <person name="Uhlig S."/>
            <person name="Proctor R.H."/>
        </authorList>
    </citation>
    <scope>NUCLEOTIDE SEQUENCE</scope>
    <source>
        <strain evidence="2">NRRL 45417</strain>
    </source>
</reference>
<dbReference type="EMBL" id="JABFAI010000429">
    <property type="protein sequence ID" value="KAF4944526.1"/>
    <property type="molecule type" value="Genomic_DNA"/>
</dbReference>
<organism evidence="2 3">
    <name type="scientific">Fusarium gaditjirri</name>
    <dbReference type="NCBI Taxonomy" id="282569"/>
    <lineage>
        <taxon>Eukaryota</taxon>
        <taxon>Fungi</taxon>
        <taxon>Dikarya</taxon>
        <taxon>Ascomycota</taxon>
        <taxon>Pezizomycotina</taxon>
        <taxon>Sordariomycetes</taxon>
        <taxon>Hypocreomycetidae</taxon>
        <taxon>Hypocreales</taxon>
        <taxon>Nectriaceae</taxon>
        <taxon>Fusarium</taxon>
        <taxon>Fusarium nisikadoi species complex</taxon>
    </lineage>
</organism>
<evidence type="ECO:0000256" key="1">
    <source>
        <dbReference type="SAM" id="MobiDB-lite"/>
    </source>
</evidence>
<dbReference type="Proteomes" id="UP000604273">
    <property type="component" value="Unassembled WGS sequence"/>
</dbReference>
<dbReference type="AlphaFoldDB" id="A0A8H4SRP5"/>
<proteinExistence type="predicted"/>
<gene>
    <name evidence="2" type="ORF">FGADI_12626</name>
</gene>
<comment type="caution">
    <text evidence="2">The sequence shown here is derived from an EMBL/GenBank/DDBJ whole genome shotgun (WGS) entry which is preliminary data.</text>
</comment>
<dbReference type="OrthoDB" id="5106064at2759"/>
<evidence type="ECO:0000313" key="3">
    <source>
        <dbReference type="Proteomes" id="UP000604273"/>
    </source>
</evidence>
<feature type="region of interest" description="Disordered" evidence="1">
    <location>
        <begin position="24"/>
        <end position="60"/>
    </location>
</feature>
<keyword evidence="3" id="KW-1185">Reference proteome</keyword>
<evidence type="ECO:0008006" key="4">
    <source>
        <dbReference type="Google" id="ProtNLM"/>
    </source>
</evidence>
<reference evidence="2" key="2">
    <citation type="submission" date="2020-05" db="EMBL/GenBank/DDBJ databases">
        <authorList>
            <person name="Kim H.-S."/>
            <person name="Proctor R.H."/>
            <person name="Brown D.W."/>
        </authorList>
    </citation>
    <scope>NUCLEOTIDE SEQUENCE</scope>
    <source>
        <strain evidence="2">NRRL 45417</strain>
    </source>
</reference>
<sequence>MPTVGGEFDLVFSNRRLQEILHKHRQASLSPEQRAYPRHETEPETLNEADQGQQSHPTPDLLSSLYTVVRNSGDFDGSRFAALQVSLPGEKYTAIVDGSYFQIAVLQAREIYVKLANGAQTSICDGSTSELDAAGVSDPKAQVYPRTQKYYLPTWSLSAKSTGWHADAGVDHGSCGIDFDKFFVAGRAVVLEQILDIALDIASGVEALPDIGVLLPYPRRCQRKGVGPVCLPVWVSPETGKSLDIEGLRKADIFSLGVVLWKVLSLGCMHTDLMRVQLAGSEDAENDSVEMAAVLEALKRPGHLAHLAQASIKKRHGYEENPLRGLFDDYTVAEHMADMVAMALGPRSARKDAGFHVANLSWSHMAASGNSDAKMAKVLLYCGAETTQSPPKLLICPQTQVTLDEALALLVEATTGGLSGASAIVGTLYGAFEKEIPSEIQSKELDWLCIGTMPGDDVARRRLKSLDDSEDINSEALR</sequence>
<name>A0A8H4SRP5_9HYPO</name>
<evidence type="ECO:0000313" key="2">
    <source>
        <dbReference type="EMBL" id="KAF4944526.1"/>
    </source>
</evidence>